<organism evidence="2 3">
    <name type="scientific">Hymenobacter saemangeumensis</name>
    <dbReference type="NCBI Taxonomy" id="1084522"/>
    <lineage>
        <taxon>Bacteria</taxon>
        <taxon>Pseudomonadati</taxon>
        <taxon>Bacteroidota</taxon>
        <taxon>Cytophagia</taxon>
        <taxon>Cytophagales</taxon>
        <taxon>Hymenobacteraceae</taxon>
        <taxon>Hymenobacter</taxon>
    </lineage>
</organism>
<proteinExistence type="predicted"/>
<dbReference type="EMBL" id="BAABGZ010000029">
    <property type="protein sequence ID" value="GAA4359625.1"/>
    <property type="molecule type" value="Genomic_DNA"/>
</dbReference>
<evidence type="ECO:0000313" key="2">
    <source>
        <dbReference type="EMBL" id="GAA4359625.1"/>
    </source>
</evidence>
<protein>
    <recommendedName>
        <fullName evidence="4">DUF3575 domain-containing protein</fullName>
    </recommendedName>
</protein>
<feature type="signal peptide" evidence="1">
    <location>
        <begin position="1"/>
        <end position="27"/>
    </location>
</feature>
<comment type="caution">
    <text evidence="2">The sequence shown here is derived from an EMBL/GenBank/DDBJ whole genome shotgun (WGS) entry which is preliminary data.</text>
</comment>
<evidence type="ECO:0000313" key="3">
    <source>
        <dbReference type="Proteomes" id="UP001501153"/>
    </source>
</evidence>
<keyword evidence="3" id="KW-1185">Reference proteome</keyword>
<feature type="chain" id="PRO_5046968978" description="DUF3575 domain-containing protein" evidence="1">
    <location>
        <begin position="28"/>
        <end position="227"/>
    </location>
</feature>
<keyword evidence="1" id="KW-0732">Signal</keyword>
<reference evidence="3" key="1">
    <citation type="journal article" date="2019" name="Int. J. Syst. Evol. Microbiol.">
        <title>The Global Catalogue of Microorganisms (GCM) 10K type strain sequencing project: providing services to taxonomists for standard genome sequencing and annotation.</title>
        <authorList>
            <consortium name="The Broad Institute Genomics Platform"/>
            <consortium name="The Broad Institute Genome Sequencing Center for Infectious Disease"/>
            <person name="Wu L."/>
            <person name="Ma J."/>
        </authorList>
    </citation>
    <scope>NUCLEOTIDE SEQUENCE [LARGE SCALE GENOMIC DNA]</scope>
    <source>
        <strain evidence="3">JCM 17923</strain>
    </source>
</reference>
<dbReference type="Proteomes" id="UP001501153">
    <property type="component" value="Unassembled WGS sequence"/>
</dbReference>
<evidence type="ECO:0008006" key="4">
    <source>
        <dbReference type="Google" id="ProtNLM"/>
    </source>
</evidence>
<accession>A0ABP8IJA0</accession>
<sequence length="227" mass="24747">MKRRKAVFLSQLFASAFLLLTATSAQAQLAPDSARLVLKAGVLRLLSRTYQLEAEYRLARPVSLTLAPRLLAGTVPSGISPAANEAGDKVRGYGLSLGPRFYLPGADTEGAQLAGLYLGLKVDYQQLRLSYQREAWAEDPGPDGLLYYTFRPRELTESIRRVGGVATIGYQCQVFSPRFRIDAAASLNRLSSTSSAGNDSRYLTSANDYGYSGSFFTLDLNLGFVLK</sequence>
<gene>
    <name evidence="2" type="ORF">GCM10023185_26390</name>
</gene>
<name>A0ABP8IJA0_9BACT</name>
<evidence type="ECO:0000256" key="1">
    <source>
        <dbReference type="SAM" id="SignalP"/>
    </source>
</evidence>